<feature type="compositionally biased region" description="Pro residues" evidence="1">
    <location>
        <begin position="78"/>
        <end position="104"/>
    </location>
</feature>
<accession>A0AAV0CXX1</accession>
<protein>
    <submittedName>
        <fullName evidence="2">Uncharacterized protein</fullName>
    </submittedName>
</protein>
<evidence type="ECO:0000313" key="3">
    <source>
        <dbReference type="Proteomes" id="UP001152523"/>
    </source>
</evidence>
<comment type="caution">
    <text evidence="2">The sequence shown here is derived from an EMBL/GenBank/DDBJ whole genome shotgun (WGS) entry which is preliminary data.</text>
</comment>
<sequence>MSLPDFYVTFEMSIWIFMSLSNVTTPENGSLGRRKIFQGLFRIKIFTGNLQPAASTPPSLRETAYALTPAPSLLPQTPFLPPAPSPATPTPFPATPAPFLPLAPSPATLTPSPATPAQIQPFSHSIFVVHLRPP</sequence>
<feature type="region of interest" description="Disordered" evidence="1">
    <location>
        <begin position="76"/>
        <end position="115"/>
    </location>
</feature>
<feature type="compositionally biased region" description="Low complexity" evidence="1">
    <location>
        <begin position="105"/>
        <end position="115"/>
    </location>
</feature>
<evidence type="ECO:0000256" key="1">
    <source>
        <dbReference type="SAM" id="MobiDB-lite"/>
    </source>
</evidence>
<proteinExistence type="predicted"/>
<organism evidence="2 3">
    <name type="scientific">Cuscuta epithymum</name>
    <dbReference type="NCBI Taxonomy" id="186058"/>
    <lineage>
        <taxon>Eukaryota</taxon>
        <taxon>Viridiplantae</taxon>
        <taxon>Streptophyta</taxon>
        <taxon>Embryophyta</taxon>
        <taxon>Tracheophyta</taxon>
        <taxon>Spermatophyta</taxon>
        <taxon>Magnoliopsida</taxon>
        <taxon>eudicotyledons</taxon>
        <taxon>Gunneridae</taxon>
        <taxon>Pentapetalae</taxon>
        <taxon>asterids</taxon>
        <taxon>lamiids</taxon>
        <taxon>Solanales</taxon>
        <taxon>Convolvulaceae</taxon>
        <taxon>Cuscuteae</taxon>
        <taxon>Cuscuta</taxon>
        <taxon>Cuscuta subgen. Cuscuta</taxon>
    </lineage>
</organism>
<reference evidence="2" key="1">
    <citation type="submission" date="2022-07" db="EMBL/GenBank/DDBJ databases">
        <authorList>
            <person name="Macas J."/>
            <person name="Novak P."/>
            <person name="Neumann P."/>
        </authorList>
    </citation>
    <scope>NUCLEOTIDE SEQUENCE</scope>
</reference>
<dbReference type="Proteomes" id="UP001152523">
    <property type="component" value="Unassembled WGS sequence"/>
</dbReference>
<keyword evidence="3" id="KW-1185">Reference proteome</keyword>
<name>A0AAV0CXX1_9ASTE</name>
<dbReference type="EMBL" id="CAMAPF010000058">
    <property type="protein sequence ID" value="CAH9087231.1"/>
    <property type="molecule type" value="Genomic_DNA"/>
</dbReference>
<gene>
    <name evidence="2" type="ORF">CEPIT_LOCUS10071</name>
</gene>
<dbReference type="AlphaFoldDB" id="A0AAV0CXX1"/>
<evidence type="ECO:0000313" key="2">
    <source>
        <dbReference type="EMBL" id="CAH9087231.1"/>
    </source>
</evidence>